<reference evidence="1 2" key="1">
    <citation type="submission" date="2016-10" db="EMBL/GenBank/DDBJ databases">
        <authorList>
            <person name="de Groot N.N."/>
        </authorList>
    </citation>
    <scope>NUCLEOTIDE SEQUENCE [LARGE SCALE GENOMIC DNA]</scope>
    <source>
        <strain evidence="1 2">DSM 23048</strain>
    </source>
</reference>
<dbReference type="SUPFAM" id="SSF53383">
    <property type="entry name" value="PLP-dependent transferases"/>
    <property type="match status" value="1"/>
</dbReference>
<dbReference type="RefSeq" id="WP_074747515.1">
    <property type="nucleotide sequence ID" value="NZ_FNYS01000022.1"/>
</dbReference>
<dbReference type="AlphaFoldDB" id="A0A1H6XJ42"/>
<dbReference type="EMBL" id="FNYS01000022">
    <property type="protein sequence ID" value="SEJ29103.1"/>
    <property type="molecule type" value="Genomic_DNA"/>
</dbReference>
<evidence type="ECO:0000313" key="2">
    <source>
        <dbReference type="Proteomes" id="UP000183077"/>
    </source>
</evidence>
<dbReference type="Proteomes" id="UP000183077">
    <property type="component" value="Unassembled WGS sequence"/>
</dbReference>
<dbReference type="InterPro" id="IPR015421">
    <property type="entry name" value="PyrdxlP-dep_Trfase_major"/>
</dbReference>
<evidence type="ECO:0008006" key="3">
    <source>
        <dbReference type="Google" id="ProtNLM"/>
    </source>
</evidence>
<proteinExistence type="predicted"/>
<organism evidence="1 2">
    <name type="scientific">Myroides marinus</name>
    <dbReference type="NCBI Taxonomy" id="703342"/>
    <lineage>
        <taxon>Bacteria</taxon>
        <taxon>Pseudomonadati</taxon>
        <taxon>Bacteroidota</taxon>
        <taxon>Flavobacteriia</taxon>
        <taxon>Flavobacteriales</taxon>
        <taxon>Flavobacteriaceae</taxon>
        <taxon>Myroides</taxon>
    </lineage>
</organism>
<evidence type="ECO:0000313" key="1">
    <source>
        <dbReference type="EMBL" id="SEJ29103.1"/>
    </source>
</evidence>
<protein>
    <recommendedName>
        <fullName evidence="3">dTDP-4-amino-4,6-dideoxygalactose transaminase</fullName>
    </recommendedName>
</protein>
<name>A0A1H6XJ42_9FLAO</name>
<gene>
    <name evidence="1" type="ORF">SAMN04488018_1229</name>
</gene>
<accession>A0A1H6XJ42</accession>
<sequence length="319" mass="37403">MSEIGGYFELELESKSEYLHFNLLKVNSGRNALELILRNKKVNKVFIPYYTCDVILEPLEKLGLNYEFYDVDENLEPIMDCNLLKDEDSVLYTNYFGIKDKFIKKFSKDFGKGQLIIDNAQALFSRPLTKWCSFYSPRKFVGVSDGGYISNLSYNITLEQDLSHERMLHLLKRIECGANVGYKDFIANDEKLKFNDTRAMSILTEKILSSIDYDLVKKKRLENFNFLHNYLENNNLLKIDIDEECVPLVYPFRVLNGGVLRKKLIDNKVYCAKYWPNVENWCDEEKFSYRLADEIVALPIDQRYSQRDMLKIIKVIKNG</sequence>
<dbReference type="GeneID" id="82258347"/>
<dbReference type="Gene3D" id="3.40.640.10">
    <property type="entry name" value="Type I PLP-dependent aspartate aminotransferase-like (Major domain)"/>
    <property type="match status" value="1"/>
</dbReference>
<dbReference type="InterPro" id="IPR015424">
    <property type="entry name" value="PyrdxlP-dep_Trfase"/>
</dbReference>